<keyword evidence="7" id="KW-1185">Reference proteome</keyword>
<dbReference type="AlphaFoldDB" id="A0A2S2QHI8"/>
<evidence type="ECO:0000313" key="6">
    <source>
        <dbReference type="EMBL" id="MBY76642.1"/>
    </source>
</evidence>
<dbReference type="InterPro" id="IPR051870">
    <property type="entry name" value="Elongin-A_domain"/>
</dbReference>
<dbReference type="PANTHER" id="PTHR15141">
    <property type="entry name" value="TRANSCRIPTION ELONGATION FACTOR B POLYPEPTIDE 3"/>
    <property type="match status" value="1"/>
</dbReference>
<sequence length="612" mass="70276">MKMSDSMQKLNDTIEHYKRQISRATESNDNDKIMRYILKLSRLHITVQNLQKTGIGRVVNSLRKYDGDIGESAKSLVIQWKNVVKIEESENFYQRDENSDEENQELSSTNDNEELQINQSITSSVASTSYYGNAPEISDGNNGNSDDHVSSHHRHHDKSKYKKSKKDKESKKRKESISNTTDDQEEGHTSKKLKKDHKYESVKNKKESEKNEITTTSRRDNTNHSEENIKKDKKSSHSDKKRDKHRTSHKSESKSHKHKKDYKSSHKDKSNLKKRSKDKTSDKPKEEYKPSTSSTQSTNNKTFEEALLGIEIGKKKQTKSKFRDRLSQSSSPEQELNHVPDSPELAPLNLDPEELIANYKPLPQLDVKKKKTIEDIDPLAKIMKTKNMRTKVYSGNKSTIYTEVPTLHDLCVKSIKNNLDSLSYTGGVPFEILEPILKYASPDQLYNLEHYNDYLIEDTGKLWEYHCQKEFRGKVPEKNEMWRDFYIRCLEERETKLAKLRKKVNANQAASIPVRKTILAYVNTAAKPPRVVAKKQAKFQTASDTKRDILNKSMMGENSSAEALTSINRSTTMATGVPIALTSSHRSSAPIKKKKAPLMQKAIQLVKSTRRR</sequence>
<dbReference type="InterPro" id="IPR003617">
    <property type="entry name" value="TFIIS/CRSP70_N_sub"/>
</dbReference>
<dbReference type="RefSeq" id="XP_025408379.1">
    <property type="nucleotide sequence ID" value="XM_025552594.1"/>
</dbReference>
<reference evidence="8" key="2">
    <citation type="submission" date="2025-04" db="UniProtKB">
        <authorList>
            <consortium name="RefSeq"/>
        </authorList>
    </citation>
    <scope>IDENTIFICATION</scope>
    <source>
        <tissue evidence="8">Whole body</tissue>
    </source>
</reference>
<feature type="compositionally biased region" description="Basic and acidic residues" evidence="4">
    <location>
        <begin position="166"/>
        <end position="176"/>
    </location>
</feature>
<dbReference type="Pfam" id="PF06881">
    <property type="entry name" value="Elongin_A"/>
    <property type="match status" value="1"/>
</dbReference>
<feature type="compositionally biased region" description="Basic residues" evidence="4">
    <location>
        <begin position="151"/>
        <end position="165"/>
    </location>
</feature>
<gene>
    <name evidence="6" type="primary">EloA_0</name>
    <name evidence="8" type="synonym">LOC112682105</name>
    <name evidence="6" type="ORF">g.106363</name>
</gene>
<feature type="region of interest" description="Disordered" evidence="4">
    <location>
        <begin position="92"/>
        <end position="116"/>
    </location>
</feature>
<dbReference type="GO" id="GO:0003746">
    <property type="term" value="F:translation elongation factor activity"/>
    <property type="evidence" value="ECO:0007669"/>
    <property type="project" value="UniProtKB-KW"/>
</dbReference>
<dbReference type="SMART" id="SM00509">
    <property type="entry name" value="TFS2N"/>
    <property type="match status" value="1"/>
</dbReference>
<feature type="compositionally biased region" description="Basic and acidic residues" evidence="4">
    <location>
        <begin position="197"/>
        <end position="241"/>
    </location>
</feature>
<proteinExistence type="predicted"/>
<keyword evidence="6" id="KW-0648">Protein biosynthesis</keyword>
<keyword evidence="2 3" id="KW-0539">Nucleus</keyword>
<feature type="compositionally biased region" description="Basic and acidic residues" evidence="4">
    <location>
        <begin position="262"/>
        <end position="271"/>
    </location>
</feature>
<dbReference type="EMBL" id="GGMS01007439">
    <property type="protein sequence ID" value="MBY76642.1"/>
    <property type="molecule type" value="Transcribed_RNA"/>
</dbReference>
<dbReference type="InterPro" id="IPR017923">
    <property type="entry name" value="TFIIS_N"/>
</dbReference>
<evidence type="ECO:0000256" key="4">
    <source>
        <dbReference type="SAM" id="MobiDB-lite"/>
    </source>
</evidence>
<dbReference type="GO" id="GO:0070449">
    <property type="term" value="C:elongin complex"/>
    <property type="evidence" value="ECO:0007669"/>
    <property type="project" value="InterPro"/>
</dbReference>
<reference evidence="6" key="1">
    <citation type="submission" date="2018-04" db="EMBL/GenBank/DDBJ databases">
        <title>Transcriptome assembly of Sipha flava.</title>
        <authorList>
            <person name="Scully E.D."/>
            <person name="Geib S.M."/>
            <person name="Palmer N.A."/>
            <person name="Koch K."/>
            <person name="Bradshaw J."/>
            <person name="Heng-Moss T."/>
            <person name="Sarath G."/>
        </authorList>
    </citation>
    <scope>NUCLEOTIDE SEQUENCE</scope>
</reference>
<evidence type="ECO:0000259" key="5">
    <source>
        <dbReference type="PROSITE" id="PS51319"/>
    </source>
</evidence>
<dbReference type="InterPro" id="IPR010684">
    <property type="entry name" value="RNA_pol_II_trans_fac_SIII_A"/>
</dbReference>
<feature type="region of interest" description="Disordered" evidence="4">
    <location>
        <begin position="132"/>
        <end position="302"/>
    </location>
</feature>
<dbReference type="InterPro" id="IPR035441">
    <property type="entry name" value="TFIIS/LEDGF_dom_sf"/>
</dbReference>
<dbReference type="Gene3D" id="1.20.930.10">
    <property type="entry name" value="Conserved domain common to transcription factors TFIIS, elongin A, CRSP70"/>
    <property type="match status" value="1"/>
</dbReference>
<evidence type="ECO:0000256" key="1">
    <source>
        <dbReference type="ARBA" id="ARBA00004123"/>
    </source>
</evidence>
<accession>A0A2S2QHI8</accession>
<protein>
    <submittedName>
        <fullName evidence="6 8">Transcription elongation factor B polypeptide 3</fullName>
    </submittedName>
</protein>
<dbReference type="Gene3D" id="6.10.250.3180">
    <property type="match status" value="1"/>
</dbReference>
<comment type="subcellular location">
    <subcellularLocation>
        <location evidence="1 3">Nucleus</location>
    </subcellularLocation>
</comment>
<evidence type="ECO:0000313" key="8">
    <source>
        <dbReference type="RefSeq" id="XP_025408379.1"/>
    </source>
</evidence>
<evidence type="ECO:0000256" key="2">
    <source>
        <dbReference type="ARBA" id="ARBA00023242"/>
    </source>
</evidence>
<dbReference type="Proteomes" id="UP000694846">
    <property type="component" value="Unplaced"/>
</dbReference>
<feature type="compositionally biased region" description="Low complexity" evidence="4">
    <location>
        <begin position="291"/>
        <end position="301"/>
    </location>
</feature>
<dbReference type="PANTHER" id="PTHR15141:SF76">
    <property type="entry name" value="TRANSCRIPTION ELONGATION FACTOR B POLYPEPTIDE 3"/>
    <property type="match status" value="1"/>
</dbReference>
<feature type="domain" description="TFIIS N-terminal" evidence="5">
    <location>
        <begin position="12"/>
        <end position="87"/>
    </location>
</feature>
<dbReference type="PROSITE" id="PS51319">
    <property type="entry name" value="TFIIS_N"/>
    <property type="match status" value="1"/>
</dbReference>
<dbReference type="SUPFAM" id="SSF47676">
    <property type="entry name" value="Conserved domain common to transcription factors TFIIS, elongin A, CRSP70"/>
    <property type="match status" value="1"/>
</dbReference>
<evidence type="ECO:0000256" key="3">
    <source>
        <dbReference type="PROSITE-ProRule" id="PRU00649"/>
    </source>
</evidence>
<organism evidence="6">
    <name type="scientific">Sipha flava</name>
    <name type="common">yellow sugarcane aphid</name>
    <dbReference type="NCBI Taxonomy" id="143950"/>
    <lineage>
        <taxon>Eukaryota</taxon>
        <taxon>Metazoa</taxon>
        <taxon>Ecdysozoa</taxon>
        <taxon>Arthropoda</taxon>
        <taxon>Hexapoda</taxon>
        <taxon>Insecta</taxon>
        <taxon>Pterygota</taxon>
        <taxon>Neoptera</taxon>
        <taxon>Paraneoptera</taxon>
        <taxon>Hemiptera</taxon>
        <taxon>Sternorrhyncha</taxon>
        <taxon>Aphidomorpha</taxon>
        <taxon>Aphidoidea</taxon>
        <taxon>Aphididae</taxon>
        <taxon>Sipha</taxon>
    </lineage>
</organism>
<name>A0A2S2QHI8_9HEMI</name>
<evidence type="ECO:0000313" key="7">
    <source>
        <dbReference type="Proteomes" id="UP000694846"/>
    </source>
</evidence>
<keyword evidence="6" id="KW-0251">Elongation factor</keyword>
<dbReference type="GO" id="GO:0006368">
    <property type="term" value="P:transcription elongation by RNA polymerase II"/>
    <property type="evidence" value="ECO:0007669"/>
    <property type="project" value="InterPro"/>
</dbReference>
<dbReference type="OrthoDB" id="21513at2759"/>
<feature type="compositionally biased region" description="Basic and acidic residues" evidence="4">
    <location>
        <begin position="278"/>
        <end position="289"/>
    </location>
</feature>
<feature type="region of interest" description="Disordered" evidence="4">
    <location>
        <begin position="315"/>
        <end position="347"/>
    </location>
</feature>
<dbReference type="Pfam" id="PF08711">
    <property type="entry name" value="Med26"/>
    <property type="match status" value="1"/>
</dbReference>
<feature type="compositionally biased region" description="Polar residues" evidence="4">
    <location>
        <begin position="105"/>
        <end position="116"/>
    </location>
</feature>